<evidence type="ECO:0000256" key="3">
    <source>
        <dbReference type="ARBA" id="ARBA00023002"/>
    </source>
</evidence>
<dbReference type="InterPro" id="IPR042518">
    <property type="entry name" value="SirC_C"/>
</dbReference>
<dbReference type="Pfam" id="PF13241">
    <property type="entry name" value="NAD_binding_7"/>
    <property type="match status" value="1"/>
</dbReference>
<name>A0A1L8CSU8_9THEO</name>
<sequence length="204" mass="23082">MYPISLNLTGTLVLVVGGGRVALRKVQSLLREDAKIIVVAPKTLPELKALAQSGQIKLYLREFQEEDLSGPKLVFAATDNSELNKRIANLCQRLGIWVNVADSPEESNFIVPAVWRRGGWEIAVGTSGLSPFAARLLKEELSRLIEPAWDDYLKFLGELRKALKESKIEKNKREEILKEVAKIYDYQKFCQEKPSVKLILEKFK</sequence>
<keyword evidence="8" id="KW-1185">Reference proteome</keyword>
<dbReference type="SUPFAM" id="SSF75615">
    <property type="entry name" value="Siroheme synthase middle domains-like"/>
    <property type="match status" value="1"/>
</dbReference>
<dbReference type="Gene3D" id="3.40.50.720">
    <property type="entry name" value="NAD(P)-binding Rossmann-like Domain"/>
    <property type="match status" value="1"/>
</dbReference>
<organism evidence="7 8">
    <name type="scientific">Carboxydothermus pertinax</name>
    <dbReference type="NCBI Taxonomy" id="870242"/>
    <lineage>
        <taxon>Bacteria</taxon>
        <taxon>Bacillati</taxon>
        <taxon>Bacillota</taxon>
        <taxon>Clostridia</taxon>
        <taxon>Thermoanaerobacterales</taxon>
        <taxon>Thermoanaerobacteraceae</taxon>
        <taxon>Carboxydothermus</taxon>
    </lineage>
</organism>
<dbReference type="AlphaFoldDB" id="A0A1L8CSU8"/>
<dbReference type="NCBIfam" id="TIGR01470">
    <property type="entry name" value="cysG_Nterm"/>
    <property type="match status" value="1"/>
</dbReference>
<evidence type="ECO:0000256" key="5">
    <source>
        <dbReference type="ARBA" id="ARBA00023244"/>
    </source>
</evidence>
<keyword evidence="5" id="KW-0627">Porphyrin biosynthesis</keyword>
<dbReference type="Proteomes" id="UP000187485">
    <property type="component" value="Unassembled WGS sequence"/>
</dbReference>
<dbReference type="STRING" id="870242.cpu_05060"/>
<evidence type="ECO:0000313" key="8">
    <source>
        <dbReference type="Proteomes" id="UP000187485"/>
    </source>
</evidence>
<accession>A0A1L8CSU8</accession>
<dbReference type="SUPFAM" id="SSF51735">
    <property type="entry name" value="NAD(P)-binding Rossmann-fold domains"/>
    <property type="match status" value="1"/>
</dbReference>
<evidence type="ECO:0000313" key="7">
    <source>
        <dbReference type="EMBL" id="GAV21996.1"/>
    </source>
</evidence>
<dbReference type="GO" id="GO:0019354">
    <property type="term" value="P:siroheme biosynthetic process"/>
    <property type="evidence" value="ECO:0007669"/>
    <property type="project" value="UniProtKB-UniPathway"/>
</dbReference>
<dbReference type="RefSeq" id="WP_075858423.1">
    <property type="nucleotide sequence ID" value="NZ_BDJK01000006.1"/>
</dbReference>
<dbReference type="GO" id="GO:0043115">
    <property type="term" value="F:precorrin-2 dehydrogenase activity"/>
    <property type="evidence" value="ECO:0007669"/>
    <property type="project" value="UniProtKB-EC"/>
</dbReference>
<evidence type="ECO:0000256" key="6">
    <source>
        <dbReference type="ARBA" id="ARBA00047561"/>
    </source>
</evidence>
<evidence type="ECO:0000256" key="2">
    <source>
        <dbReference type="ARBA" id="ARBA00012400"/>
    </source>
</evidence>
<keyword evidence="4" id="KW-0520">NAD</keyword>
<evidence type="ECO:0000256" key="1">
    <source>
        <dbReference type="ARBA" id="ARBA00005010"/>
    </source>
</evidence>
<comment type="caution">
    <text evidence="7">The sequence shown here is derived from an EMBL/GenBank/DDBJ whole genome shotgun (WGS) entry which is preliminary data.</text>
</comment>
<dbReference type="EC" id="1.3.1.76" evidence="2"/>
<comment type="pathway">
    <text evidence="1">Porphyrin-containing compound metabolism; siroheme biosynthesis; sirohydrochlorin from precorrin-2: step 1/1.</text>
</comment>
<protein>
    <recommendedName>
        <fullName evidence="2">precorrin-2 dehydrogenase</fullName>
        <ecNumber evidence="2">1.3.1.76</ecNumber>
    </recommendedName>
</protein>
<comment type="catalytic activity">
    <reaction evidence="6">
        <text>precorrin-2 + NAD(+) = sirohydrochlorin + NADH + 2 H(+)</text>
        <dbReference type="Rhea" id="RHEA:15613"/>
        <dbReference type="ChEBI" id="CHEBI:15378"/>
        <dbReference type="ChEBI" id="CHEBI:57540"/>
        <dbReference type="ChEBI" id="CHEBI:57945"/>
        <dbReference type="ChEBI" id="CHEBI:58351"/>
        <dbReference type="ChEBI" id="CHEBI:58827"/>
        <dbReference type="EC" id="1.3.1.76"/>
    </reaction>
</comment>
<dbReference type="Pfam" id="PF22440">
    <property type="entry name" value="SirC_C"/>
    <property type="match status" value="1"/>
</dbReference>
<dbReference type="PANTHER" id="PTHR35330">
    <property type="entry name" value="SIROHEME BIOSYNTHESIS PROTEIN MET8"/>
    <property type="match status" value="1"/>
</dbReference>
<dbReference type="EMBL" id="BDJK01000006">
    <property type="protein sequence ID" value="GAV21996.1"/>
    <property type="molecule type" value="Genomic_DNA"/>
</dbReference>
<dbReference type="PANTHER" id="PTHR35330:SF1">
    <property type="entry name" value="SIROHEME BIOSYNTHESIS PROTEIN MET8"/>
    <property type="match status" value="1"/>
</dbReference>
<dbReference type="GO" id="GO:0004325">
    <property type="term" value="F:ferrochelatase activity"/>
    <property type="evidence" value="ECO:0007669"/>
    <property type="project" value="InterPro"/>
</dbReference>
<dbReference type="InterPro" id="IPR036291">
    <property type="entry name" value="NAD(P)-bd_dom_sf"/>
</dbReference>
<dbReference type="InterPro" id="IPR028161">
    <property type="entry name" value="Met8-like"/>
</dbReference>
<proteinExistence type="predicted"/>
<dbReference type="OrthoDB" id="9773765at2"/>
<dbReference type="Gene3D" id="1.10.8.610">
    <property type="entry name" value="SirC, precorrin-2 dehydrogenase, C-terminal helical domain-like"/>
    <property type="match status" value="1"/>
</dbReference>
<evidence type="ECO:0000256" key="4">
    <source>
        <dbReference type="ARBA" id="ARBA00023027"/>
    </source>
</evidence>
<keyword evidence="3" id="KW-0560">Oxidoreductase</keyword>
<reference evidence="8" key="1">
    <citation type="submission" date="2016-12" db="EMBL/GenBank/DDBJ databases">
        <title>Draft Genome Sequences od Carboxydothermus pertinax and islandicus, Hydrogenogenic Carboxydotrophic Bacteria.</title>
        <authorList>
            <person name="Fukuyama Y."/>
            <person name="Ohmae K."/>
            <person name="Yoneda Y."/>
            <person name="Yoshida T."/>
            <person name="Sako Y."/>
        </authorList>
    </citation>
    <scope>NUCLEOTIDE SEQUENCE [LARGE SCALE GENOMIC DNA]</scope>
    <source>
        <strain evidence="8">Ug1</strain>
    </source>
</reference>
<gene>
    <name evidence="7" type="ORF">cpu_05060</name>
</gene>
<dbReference type="UniPathway" id="UPA00262">
    <property type="reaction ID" value="UER00222"/>
</dbReference>
<dbReference type="InterPro" id="IPR006367">
    <property type="entry name" value="Sirohaem_synthase_N"/>
</dbReference>